<proteinExistence type="predicted"/>
<evidence type="ECO:0000313" key="3">
    <source>
        <dbReference type="Proteomes" id="UP000814243"/>
    </source>
</evidence>
<dbReference type="AlphaFoldDB" id="A0A922MVD7"/>
<organism evidence="2 3">
    <name type="scientific">Spodoptera exigua</name>
    <name type="common">Beet armyworm</name>
    <name type="synonym">Noctua fulgens</name>
    <dbReference type="NCBI Taxonomy" id="7107"/>
    <lineage>
        <taxon>Eukaryota</taxon>
        <taxon>Metazoa</taxon>
        <taxon>Ecdysozoa</taxon>
        <taxon>Arthropoda</taxon>
        <taxon>Hexapoda</taxon>
        <taxon>Insecta</taxon>
        <taxon>Pterygota</taxon>
        <taxon>Neoptera</taxon>
        <taxon>Endopterygota</taxon>
        <taxon>Lepidoptera</taxon>
        <taxon>Glossata</taxon>
        <taxon>Ditrysia</taxon>
        <taxon>Noctuoidea</taxon>
        <taxon>Noctuidae</taxon>
        <taxon>Amphipyrinae</taxon>
        <taxon>Spodoptera</taxon>
    </lineage>
</organism>
<comment type="caution">
    <text evidence="2">The sequence shown here is derived from an EMBL/GenBank/DDBJ whole genome shotgun (WGS) entry which is preliminary data.</text>
</comment>
<dbReference type="EMBL" id="JACEFF010000127">
    <property type="protein sequence ID" value="KAH9643499.1"/>
    <property type="molecule type" value="Genomic_DNA"/>
</dbReference>
<feature type="compositionally biased region" description="Polar residues" evidence="1">
    <location>
        <begin position="57"/>
        <end position="76"/>
    </location>
</feature>
<gene>
    <name evidence="2" type="ORF">HF086_015647</name>
</gene>
<sequence>MYECESGCNLRSTKTLGVHFANEHSILDYTVTNIVRRGSDPIQRLATTDACPPSSMLDHNTCASNPEQANSQHDTQSDLGIDVSVLYLPICKYFKRGREARRAGRRRTRSRARALVTPALRPCSHPPRPPPAPRPRGPGATGAAERARPRVAGAPRGARRRAGAQRAGARDLDARHTAQPHAEVLRDDGARRGHPQQRQRTNIHEIWARGQIVAVAPTDWLVCLVTIVAVLWGALTLGARMPGLLSTLFQVPLRWYLPDAIRRLLYIVNFNKRTV</sequence>
<reference evidence="2" key="1">
    <citation type="journal article" date="2021" name="G3 (Bethesda)">
        <title>Genome and transcriptome analysis of the beet armyworm Spodoptera exigua reveals targets for pest control. .</title>
        <authorList>
            <person name="Simon S."/>
            <person name="Breeschoten T."/>
            <person name="Jansen H.J."/>
            <person name="Dirks R.P."/>
            <person name="Schranz M.E."/>
            <person name="Ros V.I.D."/>
        </authorList>
    </citation>
    <scope>NUCLEOTIDE SEQUENCE</scope>
    <source>
        <strain evidence="2">TB_SE_WUR_2020</strain>
    </source>
</reference>
<protein>
    <submittedName>
        <fullName evidence="2">Uncharacterized protein</fullName>
    </submittedName>
</protein>
<name>A0A922MVD7_SPOEX</name>
<feature type="compositionally biased region" description="Low complexity" evidence="1">
    <location>
        <begin position="137"/>
        <end position="156"/>
    </location>
</feature>
<accession>A0A922MVD7</accession>
<evidence type="ECO:0000256" key="1">
    <source>
        <dbReference type="SAM" id="MobiDB-lite"/>
    </source>
</evidence>
<feature type="compositionally biased region" description="Basic residues" evidence="1">
    <location>
        <begin position="103"/>
        <end position="112"/>
    </location>
</feature>
<feature type="region of interest" description="Disordered" evidence="1">
    <location>
        <begin position="51"/>
        <end position="76"/>
    </location>
</feature>
<evidence type="ECO:0000313" key="2">
    <source>
        <dbReference type="EMBL" id="KAH9643499.1"/>
    </source>
</evidence>
<feature type="region of interest" description="Disordered" evidence="1">
    <location>
        <begin position="98"/>
        <end position="197"/>
    </location>
</feature>
<dbReference type="Proteomes" id="UP000814243">
    <property type="component" value="Unassembled WGS sequence"/>
</dbReference>
<feature type="compositionally biased region" description="Pro residues" evidence="1">
    <location>
        <begin position="124"/>
        <end position="136"/>
    </location>
</feature>